<evidence type="ECO:0000256" key="1">
    <source>
        <dbReference type="SAM" id="Phobius"/>
    </source>
</evidence>
<feature type="transmembrane region" description="Helical" evidence="1">
    <location>
        <begin position="55"/>
        <end position="74"/>
    </location>
</feature>
<protein>
    <submittedName>
        <fullName evidence="3">Uncharacterized protein</fullName>
    </submittedName>
</protein>
<accession>A0A1M7HH82</accession>
<reference evidence="3 4" key="1">
    <citation type="submission" date="2016-11" db="EMBL/GenBank/DDBJ databases">
        <authorList>
            <person name="Jaros S."/>
            <person name="Januszkiewicz K."/>
            <person name="Wedrychowicz H."/>
        </authorList>
    </citation>
    <scope>NUCLEOTIDE SEQUENCE [LARGE SCALE GENOMIC DNA]</scope>
    <source>
        <strain evidence="3 4">DSM 4740</strain>
    </source>
</reference>
<keyword evidence="1" id="KW-1133">Transmembrane helix</keyword>
<sequence length="79" mass="9276">MNVHALLSWLEPILLVSGVVMVMIAYMQYIRRTGDPWSVVRFWERRLTLTSREHAWQRSGILVLLLGVLVRYLLILQVV</sequence>
<feature type="transmembrane region" description="Helical" evidence="1">
    <location>
        <begin position="6"/>
        <end position="26"/>
    </location>
</feature>
<keyword evidence="1" id="KW-0812">Transmembrane</keyword>
<dbReference type="EMBL" id="FRCA01000006">
    <property type="protein sequence ID" value="SHM27507.1"/>
    <property type="molecule type" value="Genomic_DNA"/>
</dbReference>
<dbReference type="STRING" id="44933.SAMN05660971_02630"/>
<name>A0A1M7HH82_9GAMM</name>
<dbReference type="EMBL" id="BJXU01000147">
    <property type="protein sequence ID" value="GEN25472.1"/>
    <property type="molecule type" value="Genomic_DNA"/>
</dbReference>
<evidence type="ECO:0000313" key="5">
    <source>
        <dbReference type="Proteomes" id="UP000321726"/>
    </source>
</evidence>
<dbReference type="Proteomes" id="UP000321726">
    <property type="component" value="Unassembled WGS sequence"/>
</dbReference>
<evidence type="ECO:0000313" key="3">
    <source>
        <dbReference type="EMBL" id="SHM27507.1"/>
    </source>
</evidence>
<keyword evidence="5" id="KW-1185">Reference proteome</keyword>
<gene>
    <name evidence="2" type="ORF">HCU01_34210</name>
    <name evidence="3" type="ORF">SAMN05660971_02630</name>
</gene>
<dbReference type="AlphaFoldDB" id="A0A1M7HH82"/>
<dbReference type="OrthoDB" id="6184036at2"/>
<organism evidence="3 4">
    <name type="scientific">Halomonas cupida</name>
    <dbReference type="NCBI Taxonomy" id="44933"/>
    <lineage>
        <taxon>Bacteria</taxon>
        <taxon>Pseudomonadati</taxon>
        <taxon>Pseudomonadota</taxon>
        <taxon>Gammaproteobacteria</taxon>
        <taxon>Oceanospirillales</taxon>
        <taxon>Halomonadaceae</taxon>
        <taxon>Halomonas</taxon>
    </lineage>
</organism>
<evidence type="ECO:0000313" key="4">
    <source>
        <dbReference type="Proteomes" id="UP000184123"/>
    </source>
</evidence>
<reference evidence="2 5" key="2">
    <citation type="submission" date="2019-07" db="EMBL/GenBank/DDBJ databases">
        <title>Whole genome shotgun sequence of Halomonas cupida NBRC 102219.</title>
        <authorList>
            <person name="Hosoyama A."/>
            <person name="Uohara A."/>
            <person name="Ohji S."/>
            <person name="Ichikawa N."/>
        </authorList>
    </citation>
    <scope>NUCLEOTIDE SEQUENCE [LARGE SCALE GENOMIC DNA]</scope>
    <source>
        <strain evidence="2 5">NBRC 102219</strain>
    </source>
</reference>
<proteinExistence type="predicted"/>
<evidence type="ECO:0000313" key="2">
    <source>
        <dbReference type="EMBL" id="GEN25472.1"/>
    </source>
</evidence>
<dbReference type="Proteomes" id="UP000184123">
    <property type="component" value="Unassembled WGS sequence"/>
</dbReference>
<dbReference type="RefSeq" id="WP_073435644.1">
    <property type="nucleotide sequence ID" value="NZ_BJXU01000147.1"/>
</dbReference>
<keyword evidence="1" id="KW-0472">Membrane</keyword>